<reference evidence="3 4" key="1">
    <citation type="journal article" date="2019" name="Sci. Rep.">
        <title>Orb-weaving spider Araneus ventricosus genome elucidates the spidroin gene catalogue.</title>
        <authorList>
            <person name="Kono N."/>
            <person name="Nakamura H."/>
            <person name="Ohtoshi R."/>
            <person name="Moran D.A.P."/>
            <person name="Shinohara A."/>
            <person name="Yoshida Y."/>
            <person name="Fujiwara M."/>
            <person name="Mori M."/>
            <person name="Tomita M."/>
            <person name="Arakawa K."/>
        </authorList>
    </citation>
    <scope>NUCLEOTIDE SEQUENCE [LARGE SCALE GENOMIC DNA]</scope>
</reference>
<evidence type="ECO:0000313" key="4">
    <source>
        <dbReference type="Proteomes" id="UP000499080"/>
    </source>
</evidence>
<protein>
    <submittedName>
        <fullName evidence="3">Uncharacterized protein</fullName>
    </submittedName>
</protein>
<dbReference type="EMBL" id="BGPR01042690">
    <property type="protein sequence ID" value="GBO19200.1"/>
    <property type="molecule type" value="Genomic_DNA"/>
</dbReference>
<dbReference type="EMBL" id="BGPR01042691">
    <property type="protein sequence ID" value="GBO19203.1"/>
    <property type="molecule type" value="Genomic_DNA"/>
</dbReference>
<feature type="compositionally biased region" description="Basic and acidic residues" evidence="1">
    <location>
        <begin position="82"/>
        <end position="91"/>
    </location>
</feature>
<feature type="compositionally biased region" description="Polar residues" evidence="1">
    <location>
        <begin position="92"/>
        <end position="102"/>
    </location>
</feature>
<dbReference type="Proteomes" id="UP000499080">
    <property type="component" value="Unassembled WGS sequence"/>
</dbReference>
<name>A0A4Y2V1U4_ARAVE</name>
<evidence type="ECO:0000313" key="2">
    <source>
        <dbReference type="EMBL" id="GBO19200.1"/>
    </source>
</evidence>
<feature type="region of interest" description="Disordered" evidence="1">
    <location>
        <begin position="82"/>
        <end position="102"/>
    </location>
</feature>
<sequence length="102" mass="12090">MRSRKDLEFTICPRTQCWNNEVAEIQINSGVVSFNKGRANFKLKYPIHHYIQLLTVTELIINENCMLQQRYRKLQAFEQREKIPAHQRQENRGQASARSKLS</sequence>
<evidence type="ECO:0000256" key="1">
    <source>
        <dbReference type="SAM" id="MobiDB-lite"/>
    </source>
</evidence>
<keyword evidence="4" id="KW-1185">Reference proteome</keyword>
<accession>A0A4Y2V1U4</accession>
<organism evidence="3 4">
    <name type="scientific">Araneus ventricosus</name>
    <name type="common">Orbweaver spider</name>
    <name type="synonym">Epeira ventricosa</name>
    <dbReference type="NCBI Taxonomy" id="182803"/>
    <lineage>
        <taxon>Eukaryota</taxon>
        <taxon>Metazoa</taxon>
        <taxon>Ecdysozoa</taxon>
        <taxon>Arthropoda</taxon>
        <taxon>Chelicerata</taxon>
        <taxon>Arachnida</taxon>
        <taxon>Araneae</taxon>
        <taxon>Araneomorphae</taxon>
        <taxon>Entelegynae</taxon>
        <taxon>Araneoidea</taxon>
        <taxon>Araneidae</taxon>
        <taxon>Araneus</taxon>
    </lineage>
</organism>
<dbReference type="AlphaFoldDB" id="A0A4Y2V1U4"/>
<gene>
    <name evidence="2" type="ORF">AVEN_102187_1</name>
    <name evidence="3" type="ORF">AVEN_179089_1</name>
</gene>
<comment type="caution">
    <text evidence="3">The sequence shown here is derived from an EMBL/GenBank/DDBJ whole genome shotgun (WGS) entry which is preliminary data.</text>
</comment>
<evidence type="ECO:0000313" key="3">
    <source>
        <dbReference type="EMBL" id="GBO19203.1"/>
    </source>
</evidence>
<proteinExistence type="predicted"/>